<accession>C1DQC5</accession>
<keyword evidence="2" id="KW-1185">Reference proteome</keyword>
<reference evidence="1 2" key="1">
    <citation type="journal article" date="2009" name="J. Bacteriol.">
        <title>Genome sequence of Azotobacter vinelandii, an obligate aerobe specialized to support diverse anaerobic metabolic processes.</title>
        <authorList>
            <person name="Setubal J.C."/>
            <person name="dos Santos P."/>
            <person name="Goldman B.S."/>
            <person name="Ertesvag H."/>
            <person name="Espin G."/>
            <person name="Rubio L.M."/>
            <person name="Valla S."/>
            <person name="Almeida N.F."/>
            <person name="Balasubramanian D."/>
            <person name="Cromes L."/>
            <person name="Curatti L."/>
            <person name="Du Z."/>
            <person name="Godsy E."/>
            <person name="Goodner B."/>
            <person name="Hellner-Burris K."/>
            <person name="Hernandez J.A."/>
            <person name="Houmiel K."/>
            <person name="Imperial J."/>
            <person name="Kennedy C."/>
            <person name="Larson T.J."/>
            <person name="Latreille P."/>
            <person name="Ligon L.S."/>
            <person name="Lu J."/>
            <person name="Maerk M."/>
            <person name="Miller N.M."/>
            <person name="Norton S."/>
            <person name="O'Carroll I.P."/>
            <person name="Paulsen I."/>
            <person name="Raulfs E.C."/>
            <person name="Roemer R."/>
            <person name="Rosser J."/>
            <person name="Segura D."/>
            <person name="Slater S."/>
            <person name="Stricklin S.L."/>
            <person name="Studholme D.J."/>
            <person name="Sun J."/>
            <person name="Viana C.J."/>
            <person name="Wallin E."/>
            <person name="Wang B."/>
            <person name="Wheeler C."/>
            <person name="Zhu H."/>
            <person name="Dean D.R."/>
            <person name="Dixon R."/>
            <person name="Wood D."/>
        </authorList>
    </citation>
    <scope>NUCLEOTIDE SEQUENCE [LARGE SCALE GENOMIC DNA]</scope>
    <source>
        <strain evidence="2">DJ / ATCC BAA-1303</strain>
    </source>
</reference>
<proteinExistence type="predicted"/>
<dbReference type="EMBL" id="CP001157">
    <property type="protein sequence ID" value="ACO79561.1"/>
    <property type="molecule type" value="Genomic_DNA"/>
</dbReference>
<dbReference type="KEGG" id="avn:Avin_34120"/>
<dbReference type="STRING" id="322710.Avin_34120"/>
<evidence type="ECO:0000313" key="1">
    <source>
        <dbReference type="EMBL" id="ACO79561.1"/>
    </source>
</evidence>
<dbReference type="HOGENOM" id="CLU_3195594_0_0_6"/>
<dbReference type="AlphaFoldDB" id="C1DQC5"/>
<organism evidence="1 2">
    <name type="scientific">Azotobacter vinelandii (strain DJ / ATCC BAA-1303)</name>
    <dbReference type="NCBI Taxonomy" id="322710"/>
    <lineage>
        <taxon>Bacteria</taxon>
        <taxon>Pseudomonadati</taxon>
        <taxon>Pseudomonadota</taxon>
        <taxon>Gammaproteobacteria</taxon>
        <taxon>Pseudomonadales</taxon>
        <taxon>Pseudomonadaceae</taxon>
        <taxon>Azotobacter</taxon>
    </lineage>
</organism>
<gene>
    <name evidence="1" type="ordered locus">Avin_34120</name>
</gene>
<protein>
    <submittedName>
        <fullName evidence="1">Uncharacterized protein</fullName>
    </submittedName>
</protein>
<dbReference type="EnsemblBacteria" id="ACO79561">
    <property type="protein sequence ID" value="ACO79561"/>
    <property type="gene ID" value="Avin_34120"/>
</dbReference>
<dbReference type="Proteomes" id="UP000002424">
    <property type="component" value="Chromosome"/>
</dbReference>
<name>C1DQC5_AZOVD</name>
<sequence>MRRFGAASGHVASLRFAKASAGADSPHSGIFRFASSKKKSGWLLT</sequence>
<evidence type="ECO:0000313" key="2">
    <source>
        <dbReference type="Proteomes" id="UP000002424"/>
    </source>
</evidence>